<dbReference type="AlphaFoldDB" id="A0A5J5ACF7"/>
<name>A0A5J5ACF7_9ASTE</name>
<keyword evidence="3" id="KW-1185">Reference proteome</keyword>
<gene>
    <name evidence="2" type="ORF">F0562_035499</name>
</gene>
<evidence type="ECO:0000313" key="2">
    <source>
        <dbReference type="EMBL" id="KAA8528250.1"/>
    </source>
</evidence>
<evidence type="ECO:0000256" key="1">
    <source>
        <dbReference type="SAM" id="MobiDB-lite"/>
    </source>
</evidence>
<evidence type="ECO:0000313" key="3">
    <source>
        <dbReference type="Proteomes" id="UP000325577"/>
    </source>
</evidence>
<feature type="compositionally biased region" description="Basic residues" evidence="1">
    <location>
        <begin position="83"/>
        <end position="97"/>
    </location>
</feature>
<sequence length="121" mass="13707">MASAKLHKPTDEARNGNQESSFGHKIAEMATWAFRTITESWHKEQQSTCHGSACEQRPVAKTQMKKKEKKDEHAVIAAPKNAEHKKKEKNLKKKKKAKNDTSSDRSSSSESEDDVSDKRKK</sequence>
<reference evidence="2 3" key="1">
    <citation type="submission" date="2019-09" db="EMBL/GenBank/DDBJ databases">
        <title>A chromosome-level genome assembly of the Chinese tupelo Nyssa sinensis.</title>
        <authorList>
            <person name="Yang X."/>
            <person name="Kang M."/>
            <person name="Yang Y."/>
            <person name="Xiong H."/>
            <person name="Wang M."/>
            <person name="Zhang Z."/>
            <person name="Wang Z."/>
            <person name="Wu H."/>
            <person name="Ma T."/>
            <person name="Liu J."/>
            <person name="Xi Z."/>
        </authorList>
    </citation>
    <scope>NUCLEOTIDE SEQUENCE [LARGE SCALE GENOMIC DNA]</scope>
    <source>
        <strain evidence="2">J267</strain>
        <tissue evidence="2">Leaf</tissue>
    </source>
</reference>
<feature type="region of interest" description="Disordered" evidence="1">
    <location>
        <begin position="41"/>
        <end position="121"/>
    </location>
</feature>
<proteinExistence type="predicted"/>
<dbReference type="Proteomes" id="UP000325577">
    <property type="component" value="Linkage Group LG21"/>
</dbReference>
<accession>A0A5J5ACF7</accession>
<organism evidence="2 3">
    <name type="scientific">Nyssa sinensis</name>
    <dbReference type="NCBI Taxonomy" id="561372"/>
    <lineage>
        <taxon>Eukaryota</taxon>
        <taxon>Viridiplantae</taxon>
        <taxon>Streptophyta</taxon>
        <taxon>Embryophyta</taxon>
        <taxon>Tracheophyta</taxon>
        <taxon>Spermatophyta</taxon>
        <taxon>Magnoliopsida</taxon>
        <taxon>eudicotyledons</taxon>
        <taxon>Gunneridae</taxon>
        <taxon>Pentapetalae</taxon>
        <taxon>asterids</taxon>
        <taxon>Cornales</taxon>
        <taxon>Nyssaceae</taxon>
        <taxon>Nyssa</taxon>
    </lineage>
</organism>
<protein>
    <submittedName>
        <fullName evidence="2">Uncharacterized protein</fullName>
    </submittedName>
</protein>
<dbReference type="EMBL" id="CM018045">
    <property type="protein sequence ID" value="KAA8528250.1"/>
    <property type="molecule type" value="Genomic_DNA"/>
</dbReference>
<feature type="region of interest" description="Disordered" evidence="1">
    <location>
        <begin position="1"/>
        <end position="24"/>
    </location>
</feature>